<comment type="caution">
    <text evidence="1">The sequence shown here is derived from an EMBL/GenBank/DDBJ whole genome shotgun (WGS) entry which is preliminary data.</text>
</comment>
<sequence>MRGTLPKQELKKFFEPFCSSPICSTIVFECVSVDTNMAQITLKSKGTMSFLLPYTLESGPLRKWGHHFKKETRVSN</sequence>
<protein>
    <submittedName>
        <fullName evidence="1">Uncharacterized protein</fullName>
    </submittedName>
</protein>
<dbReference type="AlphaFoldDB" id="A0A837IJ22"/>
<evidence type="ECO:0000313" key="1">
    <source>
        <dbReference type="EMBL" id="KKT37205.1"/>
    </source>
</evidence>
<dbReference type="EMBL" id="LCHP01000001">
    <property type="protein sequence ID" value="KKT37205.1"/>
    <property type="molecule type" value="Genomic_DNA"/>
</dbReference>
<evidence type="ECO:0000313" key="2">
    <source>
        <dbReference type="Proteomes" id="UP000033815"/>
    </source>
</evidence>
<name>A0A837IJ22_9BACT</name>
<proteinExistence type="predicted"/>
<accession>A0A837IJ22</accession>
<dbReference type="Proteomes" id="UP000033815">
    <property type="component" value="Unassembled WGS sequence"/>
</dbReference>
<gene>
    <name evidence="1" type="ORF">UW25_C0001G0013</name>
</gene>
<organism evidence="1 2">
    <name type="scientific">Candidatus Nomurabacteria bacterium GW2011_GWB1_44_12</name>
    <dbReference type="NCBI Taxonomy" id="1618748"/>
    <lineage>
        <taxon>Bacteria</taxon>
        <taxon>Candidatus Nomuraibacteriota</taxon>
    </lineage>
</organism>
<reference evidence="1 2" key="1">
    <citation type="journal article" date="2015" name="Nature">
        <title>rRNA introns, odd ribosomes, and small enigmatic genomes across a large radiation of phyla.</title>
        <authorList>
            <person name="Brown C.T."/>
            <person name="Hug L.A."/>
            <person name="Thomas B.C."/>
            <person name="Sharon I."/>
            <person name="Castelle C.J."/>
            <person name="Singh A."/>
            <person name="Wilkins M.J."/>
            <person name="Williams K.H."/>
            <person name="Banfield J.F."/>
        </authorList>
    </citation>
    <scope>NUCLEOTIDE SEQUENCE [LARGE SCALE GENOMIC DNA]</scope>
</reference>